<protein>
    <submittedName>
        <fullName evidence="1">CLUMA_CG008300, isoform A</fullName>
    </submittedName>
</protein>
<organism evidence="1 2">
    <name type="scientific">Clunio marinus</name>
    <dbReference type="NCBI Taxonomy" id="568069"/>
    <lineage>
        <taxon>Eukaryota</taxon>
        <taxon>Metazoa</taxon>
        <taxon>Ecdysozoa</taxon>
        <taxon>Arthropoda</taxon>
        <taxon>Hexapoda</taxon>
        <taxon>Insecta</taxon>
        <taxon>Pterygota</taxon>
        <taxon>Neoptera</taxon>
        <taxon>Endopterygota</taxon>
        <taxon>Diptera</taxon>
        <taxon>Nematocera</taxon>
        <taxon>Chironomoidea</taxon>
        <taxon>Chironomidae</taxon>
        <taxon>Clunio</taxon>
    </lineage>
</organism>
<keyword evidence="2" id="KW-1185">Reference proteome</keyword>
<evidence type="ECO:0000313" key="1">
    <source>
        <dbReference type="EMBL" id="CRK94806.1"/>
    </source>
</evidence>
<evidence type="ECO:0000313" key="2">
    <source>
        <dbReference type="Proteomes" id="UP000183832"/>
    </source>
</evidence>
<gene>
    <name evidence="1" type="ORF">CLUMA_CG008300</name>
</gene>
<name>A0A1J1I781_9DIPT</name>
<dbReference type="AlphaFoldDB" id="A0A1J1I781"/>
<reference evidence="1 2" key="1">
    <citation type="submission" date="2015-04" db="EMBL/GenBank/DDBJ databases">
        <authorList>
            <person name="Syromyatnikov M.Y."/>
            <person name="Popov V.N."/>
        </authorList>
    </citation>
    <scope>NUCLEOTIDE SEQUENCE [LARGE SCALE GENOMIC DNA]</scope>
</reference>
<dbReference type="Proteomes" id="UP000183832">
    <property type="component" value="Unassembled WGS sequence"/>
</dbReference>
<accession>A0A1J1I781</accession>
<dbReference type="EMBL" id="CVRI01000040">
    <property type="protein sequence ID" value="CRK94806.1"/>
    <property type="molecule type" value="Genomic_DNA"/>
</dbReference>
<sequence length="118" mass="13240">MKNVETVIAKSAFLFRQSAKKVVKIYSPTPFESATKALKLEEDFSSGGCMSAMSMYPSDKMKMSAPGCFTGRYSPTSYRGPDQMRRCMTNPSNIDFFYHVLSLFKAPAGTLMLKHRND</sequence>
<dbReference type="OrthoDB" id="6358449at2759"/>
<proteinExistence type="predicted"/>